<dbReference type="Gene3D" id="3.40.50.880">
    <property type="match status" value="1"/>
</dbReference>
<dbReference type="SUPFAM" id="SSF52317">
    <property type="entry name" value="Class I glutamine amidotransferase-like"/>
    <property type="match status" value="1"/>
</dbReference>
<keyword evidence="1" id="KW-0378">Hydrolase</keyword>
<comment type="caution">
    <text evidence="1">The sequence shown here is derived from an EMBL/GenBank/DDBJ whole genome shotgun (WGS) entry which is preliminary data.</text>
</comment>
<keyword evidence="2" id="KW-1185">Reference proteome</keyword>
<dbReference type="PANTHER" id="PTHR43235:SF1">
    <property type="entry name" value="GLUTAMINE AMIDOTRANSFERASE PB2B2.05-RELATED"/>
    <property type="match status" value="1"/>
</dbReference>
<evidence type="ECO:0000313" key="1">
    <source>
        <dbReference type="EMBL" id="MDF2096048.1"/>
    </source>
</evidence>
<organism evidence="1 2">
    <name type="scientific">Aquibaculum arenosum</name>
    <dbReference type="NCBI Taxonomy" id="3032591"/>
    <lineage>
        <taxon>Bacteria</taxon>
        <taxon>Pseudomonadati</taxon>
        <taxon>Pseudomonadota</taxon>
        <taxon>Alphaproteobacteria</taxon>
        <taxon>Rhodospirillales</taxon>
        <taxon>Rhodovibrionaceae</taxon>
        <taxon>Aquibaculum</taxon>
    </lineage>
</organism>
<dbReference type="Proteomes" id="UP001215503">
    <property type="component" value="Unassembled WGS sequence"/>
</dbReference>
<dbReference type="InterPro" id="IPR011697">
    <property type="entry name" value="Peptidase_C26"/>
</dbReference>
<dbReference type="PROSITE" id="PS51273">
    <property type="entry name" value="GATASE_TYPE_1"/>
    <property type="match status" value="1"/>
</dbReference>
<dbReference type="Pfam" id="PF07722">
    <property type="entry name" value="Peptidase_C26"/>
    <property type="match status" value="1"/>
</dbReference>
<evidence type="ECO:0000313" key="2">
    <source>
        <dbReference type="Proteomes" id="UP001215503"/>
    </source>
</evidence>
<protein>
    <submittedName>
        <fullName evidence="1">Gamma-glutamyl-gamma-aminobutyrate hydrolase family protein</fullName>
    </submittedName>
</protein>
<dbReference type="PANTHER" id="PTHR43235">
    <property type="entry name" value="GLUTAMINE AMIDOTRANSFERASE PB2B2.05-RELATED"/>
    <property type="match status" value="1"/>
</dbReference>
<dbReference type="GO" id="GO:0016787">
    <property type="term" value="F:hydrolase activity"/>
    <property type="evidence" value="ECO:0007669"/>
    <property type="project" value="UniProtKB-KW"/>
</dbReference>
<dbReference type="RefSeq" id="WP_275822071.1">
    <property type="nucleotide sequence ID" value="NZ_JARHUD010000004.1"/>
</dbReference>
<dbReference type="EMBL" id="JARHUD010000004">
    <property type="protein sequence ID" value="MDF2096048.1"/>
    <property type="molecule type" value="Genomic_DNA"/>
</dbReference>
<reference evidence="1 2" key="1">
    <citation type="submission" date="2023-03" db="EMBL/GenBank/DDBJ databases">
        <title>Fodinicurvata sp. CAU 1616 isolated from sea sendiment.</title>
        <authorList>
            <person name="Kim W."/>
        </authorList>
    </citation>
    <scope>NUCLEOTIDE SEQUENCE [LARGE SCALE GENOMIC DNA]</scope>
    <source>
        <strain evidence="1 2">CAU 1616</strain>
    </source>
</reference>
<dbReference type="InterPro" id="IPR044668">
    <property type="entry name" value="PuuD-like"/>
</dbReference>
<gene>
    <name evidence="1" type="ORF">P2G67_08680</name>
</gene>
<name>A0ABT5YMI0_9PROT</name>
<dbReference type="CDD" id="cd01745">
    <property type="entry name" value="GATase1_2"/>
    <property type="match status" value="1"/>
</dbReference>
<sequence length="252" mass="27145">MQRKPLIGLPACVRSLDGQSFHTIGDKYVRAVALAADAVPVMLPSLGELLDIPAALEGLDGVLLTGSPSNVHPSHFGQEATPEHAPHDEARDATTLPLIEATLAAGLPLFAICRGMQELNVALGGTLHPRVHELSGRLDHRRPQHDDMDVQYGKRHSIALTPGGLLHAVAGAEMAEVNSLHWQAVDRLAPRLSVNATAPDDTIEAVEVRDAKGFALGVQWHPEYKVMDDPLSVAIFQRFAAEARAYGERKGR</sequence>
<proteinExistence type="predicted"/>
<accession>A0ABT5YMI0</accession>
<dbReference type="InterPro" id="IPR029062">
    <property type="entry name" value="Class_I_gatase-like"/>
</dbReference>